<reference evidence="2" key="2">
    <citation type="submission" date="2003-11" db="EMBL/GenBank/DDBJ databases">
        <authorList>
            <person name="German Neurospora genome project"/>
        </authorList>
    </citation>
    <scope>NUCLEOTIDE SEQUENCE</scope>
</reference>
<feature type="compositionally biased region" description="Low complexity" evidence="1">
    <location>
        <begin position="1261"/>
        <end position="1295"/>
    </location>
</feature>
<feature type="compositionally biased region" description="Pro residues" evidence="1">
    <location>
        <begin position="136"/>
        <end position="146"/>
    </location>
</feature>
<feature type="compositionally biased region" description="Polar residues" evidence="1">
    <location>
        <begin position="1146"/>
        <end position="1166"/>
    </location>
</feature>
<dbReference type="VEuPathDB" id="FungiDB:NCU03123"/>
<name>Q6MUT0_NEUCS</name>
<dbReference type="InterPro" id="IPR009072">
    <property type="entry name" value="Histone-fold"/>
</dbReference>
<feature type="compositionally biased region" description="Low complexity" evidence="1">
    <location>
        <begin position="1113"/>
        <end position="1145"/>
    </location>
</feature>
<feature type="region of interest" description="Disordered" evidence="1">
    <location>
        <begin position="918"/>
        <end position="945"/>
    </location>
</feature>
<feature type="compositionally biased region" description="Polar residues" evidence="1">
    <location>
        <begin position="803"/>
        <end position="817"/>
    </location>
</feature>
<feature type="compositionally biased region" description="Polar residues" evidence="1">
    <location>
        <begin position="353"/>
        <end position="366"/>
    </location>
</feature>
<dbReference type="EMBL" id="BX842637">
    <property type="protein sequence ID" value="CAE76571.1"/>
    <property type="molecule type" value="Genomic_DNA"/>
</dbReference>
<feature type="region of interest" description="Disordered" evidence="1">
    <location>
        <begin position="958"/>
        <end position="985"/>
    </location>
</feature>
<organism evidence="2">
    <name type="scientific">Neurospora crassa</name>
    <dbReference type="NCBI Taxonomy" id="5141"/>
    <lineage>
        <taxon>Eukaryota</taxon>
        <taxon>Fungi</taxon>
        <taxon>Dikarya</taxon>
        <taxon>Ascomycota</taxon>
        <taxon>Pezizomycotina</taxon>
        <taxon>Sordariomycetes</taxon>
        <taxon>Sordariomycetidae</taxon>
        <taxon>Sordariales</taxon>
        <taxon>Sordariaceae</taxon>
        <taxon>Neurospora</taxon>
    </lineage>
</organism>
<feature type="compositionally biased region" description="Polar residues" evidence="1">
    <location>
        <begin position="119"/>
        <end position="132"/>
    </location>
</feature>
<feature type="region of interest" description="Disordered" evidence="1">
    <location>
        <begin position="95"/>
        <end position="159"/>
    </location>
</feature>
<feature type="region of interest" description="Disordered" evidence="1">
    <location>
        <begin position="724"/>
        <end position="747"/>
    </location>
</feature>
<dbReference type="GO" id="GO:0046982">
    <property type="term" value="F:protein heterodimerization activity"/>
    <property type="evidence" value="ECO:0007669"/>
    <property type="project" value="InterPro"/>
</dbReference>
<dbReference type="PANTHER" id="PTHR15992:SF5">
    <property type="entry name" value="HOLLIDAY JUNCTION RECOGNITION PROTEIN"/>
    <property type="match status" value="1"/>
</dbReference>
<feature type="region of interest" description="Disordered" evidence="1">
    <location>
        <begin position="442"/>
        <end position="511"/>
    </location>
</feature>
<dbReference type="GO" id="GO:0005634">
    <property type="term" value="C:nucleus"/>
    <property type="evidence" value="ECO:0007669"/>
    <property type="project" value="InterPro"/>
</dbReference>
<evidence type="ECO:0000256" key="1">
    <source>
        <dbReference type="SAM" id="MobiDB-lite"/>
    </source>
</evidence>
<gene>
    <name evidence="2" type="primary">5C2.280</name>
</gene>
<feature type="compositionally biased region" description="Polar residues" evidence="1">
    <location>
        <begin position="498"/>
        <end position="508"/>
    </location>
</feature>
<feature type="compositionally biased region" description="Polar residues" evidence="1">
    <location>
        <begin position="476"/>
        <end position="488"/>
    </location>
</feature>
<feature type="compositionally biased region" description="Polar residues" evidence="1">
    <location>
        <begin position="578"/>
        <end position="589"/>
    </location>
</feature>
<feature type="region of interest" description="Disordered" evidence="1">
    <location>
        <begin position="567"/>
        <end position="634"/>
    </location>
</feature>
<accession>Q6MUT0</accession>
<dbReference type="Gene3D" id="1.10.20.10">
    <property type="entry name" value="Histone, subunit A"/>
    <property type="match status" value="1"/>
</dbReference>
<feature type="compositionally biased region" description="Acidic residues" evidence="1">
    <location>
        <begin position="100"/>
        <end position="116"/>
    </location>
</feature>
<feature type="compositionally biased region" description="Basic and acidic residues" evidence="1">
    <location>
        <begin position="725"/>
        <end position="747"/>
    </location>
</feature>
<feature type="region of interest" description="Disordered" evidence="1">
    <location>
        <begin position="841"/>
        <end position="883"/>
    </location>
</feature>
<proteinExistence type="predicted"/>
<evidence type="ECO:0000313" key="2">
    <source>
        <dbReference type="EMBL" id="CAE76571.1"/>
    </source>
</evidence>
<sequence length="1366" mass="146350">MERPTKRSRTGPAPFDDEAIVGDELNHQPEEVNQLRDPGYQLEQARSFAAFKLKSAFENIFEKYGKDFDGIGDEIDLRTGAIVVDNGHIKSLKTATIGVESEDDDESESESGNEEEATSHGQKSKQNATALQTVPRPLPSMAPPSPFGASGPGYNSFPGGPPLLSNTMYPVQTQFQSLPMPFGAFSSANASIDPAWRAPDLPPPVPWGGFWTPGTQSRFKTVAKVQQLAARTNHDQEGEDEDDILLDISTTGATMATENTPVINKKLAPFRPPSNVSSPANHQLKTFAATSTPKSVDSFDVAKADGEKKKITKRKTPAKKTPAKTKAIEERIASLVDEFGIQIAGSPVVDSPSADTQPVTDTQPAVKQTPVAEKPVIEGRASAVKNTEAVKRRRTPNKKTPTSKKASLEESADLLRASLENSAPVPAAKEFFAELECETRPVVEHEPSIEKGSGQFSDEKSRVEAPVVEDPAVGTGQKTSKRQTPSRVSTREQHFGGPSSNHSASDSNRPALASTVEHPLVETELVVEIQSSSTVQNGPGQPYVQETIAGEPAVEKSSIDEVAVAEIEPPSAKGDGDQSASIPTTITKSVNHDLPEVPSSADSRTARRKRRLSMRGQSSPAGAKRSSRKQVASRYEQSLFNGATNANTTLKYYSPSCGALVTKPSNQQLWVEIPVDGTLDTKAFQVVVEDDNLIPEVPAMEIGPGTTNTLAVDEMARNGVARPQVHGDHEPQAEAVEKRSPPSNDLSHEVFTRNVVDSAYAFSDEDEPAIPKARIRRTEPIQPNPKPKTTEKSNAKEFGIPTPASSFDRNSQSTEFQATPEAEIPMEELPIISATVTTQTARQTPSAGSALLDKTNTNSEGPSLPQPVQVIKARRGRKPKTPIDLSVTASAVATSTPAVTEQPSEPVPIITALASTRPRRQSLRLSRGRRDSDITIAESNTPQHATATISQYEDESLVIQESPQGTPEPESVDEHKAGSPASPTLIVTIPASPKLTETLAPDQQLLENSLLEEAIARQRFWSPKPESIILGHEPSPPEPQAETLLEVLIPSERMPPRSASPPPQEQEPNIEVIQPQKEPEQPTTPQQSPQPPRSRPKQAPPRGSQPGRRKVQTPSTVTCTTTRTTNTTTAPMTSSRTRTTLTGTLQKQSQVQTPGTTKSTKSLLGSNNNNTTILSLISSDTDDEDELTLDFGGGTPSGISKKGVKPASSTTTTKTTTKRTAAASTYPLASLLLRTPSRKPPPPPAAGGGGIRRTTSLAKNASSIGSVGRRSRSTSSPPTAARAVTPTTGVGSEAGAEGEEEEEFVGSEVIQTPGGTLRRCGEAGFSVVSRRRVIEVVAEIVGGVLFRRCYGWRRGSVIDTAFRSRN</sequence>
<protein>
    <submittedName>
        <fullName evidence="2">Uncharacterized protein 5C2.280</fullName>
    </submittedName>
</protein>
<feature type="compositionally biased region" description="Low complexity" evidence="1">
    <location>
        <begin position="1207"/>
        <end position="1225"/>
    </location>
</feature>
<feature type="region of interest" description="Disordered" evidence="1">
    <location>
        <begin position="1185"/>
        <end position="1304"/>
    </location>
</feature>
<dbReference type="GO" id="GO:0042393">
    <property type="term" value="F:histone binding"/>
    <property type="evidence" value="ECO:0007669"/>
    <property type="project" value="InterPro"/>
</dbReference>
<reference evidence="2" key="1">
    <citation type="submission" date="2003-11" db="EMBL/GenBank/DDBJ databases">
        <authorList>
            <person name="Schulte U."/>
            <person name="Aign V."/>
            <person name="Hoheisel J."/>
            <person name="Brandt P."/>
            <person name="Fartmann B."/>
            <person name="Holland R."/>
            <person name="Nyakatura G."/>
            <person name="Mewes H.W."/>
            <person name="Mannhaupt G."/>
        </authorList>
    </citation>
    <scope>NUCLEOTIDE SEQUENCE</scope>
</reference>
<dbReference type="Pfam" id="PF10384">
    <property type="entry name" value="Scm3"/>
    <property type="match status" value="1"/>
</dbReference>
<feature type="region of interest" description="Disordered" evidence="1">
    <location>
        <begin position="1075"/>
        <end position="1166"/>
    </location>
</feature>
<dbReference type="InterPro" id="IPR018465">
    <property type="entry name" value="Scm3/HJURP"/>
</dbReference>
<feature type="region of interest" description="Disordered" evidence="1">
    <location>
        <begin position="348"/>
        <end position="411"/>
    </location>
</feature>
<dbReference type="PANTHER" id="PTHR15992">
    <property type="entry name" value="HOLLIDAY JUNCTION RECOGNITION PROTEIN"/>
    <property type="match status" value="1"/>
</dbReference>
<feature type="region of interest" description="Disordered" evidence="1">
    <location>
        <begin position="762"/>
        <end position="821"/>
    </location>
</feature>
<feature type="region of interest" description="Disordered" evidence="1">
    <location>
        <begin position="1"/>
        <end position="20"/>
    </location>
</feature>